<name>A0A1U9Z1A6_9HYPH</name>
<dbReference type="AlphaFoldDB" id="A0A1U9Z1A6"/>
<evidence type="ECO:0000313" key="2">
    <source>
        <dbReference type="Proteomes" id="UP000191135"/>
    </source>
</evidence>
<accession>A0A1U9Z1A6</accession>
<dbReference type="STRING" id="1122214.Mame_02126"/>
<reference evidence="1 2" key="1">
    <citation type="submission" date="2017-03" db="EMBL/GenBank/DDBJ databases">
        <title>Foreign affairs: Plasmid Transfer between Roseobacters and Rhizobia.</title>
        <authorList>
            <person name="Bartling P."/>
            <person name="Bunk B."/>
            <person name="Overmann J."/>
            <person name="Brinkmann H."/>
            <person name="Petersen J."/>
        </authorList>
    </citation>
    <scope>NUCLEOTIDE SEQUENCE [LARGE SCALE GENOMIC DNA]</scope>
    <source>
        <strain evidence="1 2">MACL11</strain>
    </source>
</reference>
<organism evidence="1 2">
    <name type="scientific">Martelella mediterranea DSM 17316</name>
    <dbReference type="NCBI Taxonomy" id="1122214"/>
    <lineage>
        <taxon>Bacteria</taxon>
        <taxon>Pseudomonadati</taxon>
        <taxon>Pseudomonadota</taxon>
        <taxon>Alphaproteobacteria</taxon>
        <taxon>Hyphomicrobiales</taxon>
        <taxon>Aurantimonadaceae</taxon>
        <taxon>Martelella</taxon>
    </lineage>
</organism>
<dbReference type="SUPFAM" id="SSF54427">
    <property type="entry name" value="NTF2-like"/>
    <property type="match status" value="1"/>
</dbReference>
<dbReference type="Proteomes" id="UP000191135">
    <property type="component" value="Chromosome"/>
</dbReference>
<protein>
    <submittedName>
        <fullName evidence="1">Uncharacterized protein</fullName>
    </submittedName>
</protein>
<dbReference type="eggNOG" id="ENOG5032WVE">
    <property type="taxonomic scope" value="Bacteria"/>
</dbReference>
<proteinExistence type="predicted"/>
<gene>
    <name evidence="1" type="ORF">Mame_02126</name>
</gene>
<sequence>MMTDEIEAVSRHLEQRLIAYWHDVDFNWGENAAADYTHDAVFVSQTARYEGRDQIREFYAWRKERGARVNVHLVGNFWLKSLTGIRAEADWICTLYAHDGEAPQLSAPPIAISRVEDIYVRADQGPWLCRQRSWHSLFRGGVPTTGLGPDEMARRVAGKG</sequence>
<dbReference type="Gene3D" id="3.10.450.50">
    <property type="match status" value="1"/>
</dbReference>
<dbReference type="KEGG" id="mmed:Mame_02126"/>
<keyword evidence="2" id="KW-1185">Reference proteome</keyword>
<dbReference type="EMBL" id="CP020330">
    <property type="protein sequence ID" value="AQZ51464.1"/>
    <property type="molecule type" value="Genomic_DNA"/>
</dbReference>
<evidence type="ECO:0000313" key="1">
    <source>
        <dbReference type="EMBL" id="AQZ51464.1"/>
    </source>
</evidence>
<dbReference type="InterPro" id="IPR032710">
    <property type="entry name" value="NTF2-like_dom_sf"/>
</dbReference>